<dbReference type="HOGENOM" id="CLU_099031_0_0_11"/>
<name>D2NNU1_ROTMD</name>
<feature type="transmembrane region" description="Helical" evidence="2">
    <location>
        <begin position="122"/>
        <end position="144"/>
    </location>
</feature>
<evidence type="ECO:0000313" key="3">
    <source>
        <dbReference type="EMBL" id="BAI65309.1"/>
    </source>
</evidence>
<reference evidence="3 4" key="2">
    <citation type="journal article" date="2010" name="J Osaka Dent Univ">
        <title>Isolation and identification of Rothia mucilaginosa from persistent apical periodontitis lesions.</title>
        <authorList>
            <person name="Yamane K."/>
            <person name="Yoshida M."/>
            <person name="Fujihira T."/>
            <person name="Baba T."/>
            <person name="Tsuji N."/>
            <person name="Hayashi H."/>
            <person name="Sugimori C."/>
            <person name="Yamanaka T."/>
            <person name="Mashimo C."/>
            <person name="Nambu T."/>
            <person name="Kawai H."/>
            <person name="Fukushima H."/>
        </authorList>
    </citation>
    <scope>NUCLEOTIDE SEQUENCE [LARGE SCALE GENOMIC DNA]</scope>
    <source>
        <strain evidence="3 4">DY-18</strain>
    </source>
</reference>
<dbReference type="AlphaFoldDB" id="D2NNU1"/>
<keyword evidence="4" id="KW-1185">Reference proteome</keyword>
<dbReference type="KEGG" id="rmu:RMDY18_14770"/>
<reference evidence="3 4" key="3">
    <citation type="journal article" date="2010" name="Sequencing">
        <title>Complete Genome Sequence of Rothia mucilaginosa DY-18: A Clinical Isolate with Dense Meshwork-Like Structures from a Persistent Apical Periodontitis Lesion.</title>
        <authorList>
            <person name="Yamane K."/>
            <person name="Nambu T."/>
            <person name="Yamanaka T."/>
            <person name="Mashimo C."/>
            <person name="Sugimori C."/>
            <person name="Leung K.-P."/>
            <person name="Fukushima H."/>
        </authorList>
    </citation>
    <scope>NUCLEOTIDE SEQUENCE [LARGE SCALE GENOMIC DNA]</scope>
    <source>
        <strain evidence="3 4">DY-18</strain>
    </source>
</reference>
<reference evidence="4" key="1">
    <citation type="submission" date="2009-07" db="EMBL/GenBank/DDBJ databases">
        <title>Complete genome sequence of Rothia mucilaginosa DJ.</title>
        <authorList>
            <person name="Yamane K."/>
            <person name="Nambu T."/>
            <person name="Mashimo C."/>
            <person name="Sugimori C."/>
            <person name="Yamanaka T."/>
            <person name="Leung K."/>
            <person name="Fukushima H."/>
        </authorList>
    </citation>
    <scope>NUCLEOTIDE SEQUENCE [LARGE SCALE GENOMIC DNA]</scope>
    <source>
        <strain evidence="4">DY-18</strain>
    </source>
</reference>
<feature type="region of interest" description="Disordered" evidence="1">
    <location>
        <begin position="1"/>
        <end position="112"/>
    </location>
</feature>
<dbReference type="InterPro" id="IPR025597">
    <property type="entry name" value="DUF4345"/>
</dbReference>
<dbReference type="eggNOG" id="ENOG50342KD">
    <property type="taxonomic scope" value="Bacteria"/>
</dbReference>
<dbReference type="Pfam" id="PF14248">
    <property type="entry name" value="DUF4345"/>
    <property type="match status" value="1"/>
</dbReference>
<keyword evidence="2" id="KW-0472">Membrane</keyword>
<keyword evidence="2" id="KW-0812">Transmembrane</keyword>
<dbReference type="EMBL" id="AP011540">
    <property type="protein sequence ID" value="BAI65309.1"/>
    <property type="molecule type" value="Genomic_DNA"/>
</dbReference>
<feature type="transmembrane region" description="Helical" evidence="2">
    <location>
        <begin position="219"/>
        <end position="242"/>
    </location>
</feature>
<proteinExistence type="predicted"/>
<feature type="transmembrane region" description="Helical" evidence="2">
    <location>
        <begin position="164"/>
        <end position="185"/>
    </location>
</feature>
<feature type="compositionally biased region" description="Low complexity" evidence="1">
    <location>
        <begin position="35"/>
        <end position="86"/>
    </location>
</feature>
<gene>
    <name evidence="3" type="ordered locus">RMDY18_14770</name>
</gene>
<evidence type="ECO:0000313" key="4">
    <source>
        <dbReference type="Proteomes" id="UP000001883"/>
    </source>
</evidence>
<organism evidence="3 4">
    <name type="scientific">Rothia mucilaginosa (strain DY-18)</name>
    <name type="common">Stomatococcus mucilaginosus</name>
    <dbReference type="NCBI Taxonomy" id="680646"/>
    <lineage>
        <taxon>Bacteria</taxon>
        <taxon>Bacillati</taxon>
        <taxon>Actinomycetota</taxon>
        <taxon>Actinomycetes</taxon>
        <taxon>Micrococcales</taxon>
        <taxon>Micrococcaceae</taxon>
        <taxon>Rothia</taxon>
    </lineage>
</organism>
<sequence>MRVPPGPAEGEKMSENQSSANKASEPRTAPVPRVESAQAEATASGAAATGAATQRGAAKAAGAKSAEPISAAKAPAGVRVAAPASGDKASQKADKKAEKKATREAFARPKSIEEAAKPQNRAAFRAAVALYGLFMIAYGVWQVLGGIRVIPDAPQDFANPSVQSNYVFFAATYVGVGLSFVFIAIKFKWVNMLAFSCLVVFLGGVGRILSWAFFGTPHWSLIVLMVTELVIPPCLLVWYGWINKSNKIREEMLKASRNQARK</sequence>
<keyword evidence="2" id="KW-1133">Transmembrane helix</keyword>
<evidence type="ECO:0000256" key="2">
    <source>
        <dbReference type="SAM" id="Phobius"/>
    </source>
</evidence>
<evidence type="ECO:0000256" key="1">
    <source>
        <dbReference type="SAM" id="MobiDB-lite"/>
    </source>
</evidence>
<feature type="transmembrane region" description="Helical" evidence="2">
    <location>
        <begin position="192"/>
        <end position="213"/>
    </location>
</feature>
<feature type="compositionally biased region" description="Basic and acidic residues" evidence="1">
    <location>
        <begin position="89"/>
        <end position="112"/>
    </location>
</feature>
<dbReference type="Proteomes" id="UP000001883">
    <property type="component" value="Chromosome"/>
</dbReference>
<protein>
    <submittedName>
        <fullName evidence="3">Amino acid transporter</fullName>
    </submittedName>
</protein>
<accession>D2NNU1</accession>